<dbReference type="Proteomes" id="UP001183610">
    <property type="component" value="Unassembled WGS sequence"/>
</dbReference>
<evidence type="ECO:0000256" key="1">
    <source>
        <dbReference type="SAM" id="SignalP"/>
    </source>
</evidence>
<evidence type="ECO:0000313" key="2">
    <source>
        <dbReference type="EMBL" id="MDT0409506.1"/>
    </source>
</evidence>
<dbReference type="EMBL" id="JAVRET010000019">
    <property type="protein sequence ID" value="MDT0409506.1"/>
    <property type="molecule type" value="Genomic_DNA"/>
</dbReference>
<dbReference type="AlphaFoldDB" id="A0ABD5E830"/>
<gene>
    <name evidence="3" type="ORF">RM574_13105</name>
    <name evidence="2" type="ORF">RM698_10625</name>
</gene>
<dbReference type="InterPro" id="IPR021903">
    <property type="entry name" value="DUF3515"/>
</dbReference>
<keyword evidence="1" id="KW-0732">Signal</keyword>
<evidence type="ECO:0000313" key="4">
    <source>
        <dbReference type="Proteomes" id="UP001183607"/>
    </source>
</evidence>
<dbReference type="PROSITE" id="PS51257">
    <property type="entry name" value="PROKAR_LIPOPROTEIN"/>
    <property type="match status" value="1"/>
</dbReference>
<reference evidence="4 5" key="1">
    <citation type="submission" date="2023-07" db="EMBL/GenBank/DDBJ databases">
        <title>30 novel species of actinomycetes from the DSMZ collection.</title>
        <authorList>
            <person name="Nouioui I."/>
        </authorList>
    </citation>
    <scope>NUCLEOTIDE SEQUENCE [LARGE SCALE GENOMIC DNA]</scope>
    <source>
        <strain evidence="5">DSM 41979</strain>
        <strain evidence="4">DSM 41982</strain>
    </source>
</reference>
<dbReference type="RefSeq" id="WP_007821682.1">
    <property type="nucleotide sequence ID" value="NZ_JAVRER010000016.1"/>
</dbReference>
<sequence length="166" mass="17262">MNISVLRRLLVPAVLLPLLTAVGCSSPDSASDSAAKAAVPAPDAAAAKACRKLHPKLPERVDGLDRNNPAPKSELTAGWGDPAIILRCGVPRPAALDDPKTDGVEVDGVDWAIVHEDGGPYRLYTTLRIAYVEVTIPAARADNGLSPLTDFAKPVTSAIPKGIAEG</sequence>
<dbReference type="EMBL" id="JAVRER010000016">
    <property type="protein sequence ID" value="MDT0416430.1"/>
    <property type="molecule type" value="Genomic_DNA"/>
</dbReference>
<protein>
    <submittedName>
        <fullName evidence="3">DUF3515 domain-containing protein</fullName>
    </submittedName>
</protein>
<dbReference type="Pfam" id="PF12028">
    <property type="entry name" value="DUF3515"/>
    <property type="match status" value="1"/>
</dbReference>
<evidence type="ECO:0000313" key="5">
    <source>
        <dbReference type="Proteomes" id="UP001183610"/>
    </source>
</evidence>
<organism evidence="3 4">
    <name type="scientific">Streptomyces evansiae</name>
    <dbReference type="NCBI Taxonomy" id="3075535"/>
    <lineage>
        <taxon>Bacteria</taxon>
        <taxon>Bacillati</taxon>
        <taxon>Actinomycetota</taxon>
        <taxon>Actinomycetes</taxon>
        <taxon>Kitasatosporales</taxon>
        <taxon>Streptomycetaceae</taxon>
        <taxon>Streptomyces</taxon>
    </lineage>
</organism>
<feature type="signal peptide" evidence="1">
    <location>
        <begin position="1"/>
        <end position="30"/>
    </location>
</feature>
<evidence type="ECO:0000313" key="3">
    <source>
        <dbReference type="EMBL" id="MDT0416430.1"/>
    </source>
</evidence>
<proteinExistence type="predicted"/>
<name>A0ABD5E830_9ACTN</name>
<comment type="caution">
    <text evidence="3">The sequence shown here is derived from an EMBL/GenBank/DDBJ whole genome shotgun (WGS) entry which is preliminary data.</text>
</comment>
<reference evidence="3" key="2">
    <citation type="submission" date="2024-03" db="EMBL/GenBank/DDBJ databases">
        <title>30 novel species of actinomycetes from the DSMZ collection.</title>
        <authorList>
            <person name="Nouioui I."/>
        </authorList>
    </citation>
    <scope>NUCLEOTIDE SEQUENCE</scope>
    <source>
        <strain evidence="2">DSM 41979</strain>
        <strain evidence="3">DSM 41982</strain>
    </source>
</reference>
<keyword evidence="5" id="KW-1185">Reference proteome</keyword>
<accession>A0ABD5E830</accession>
<feature type="chain" id="PRO_5044726152" evidence="1">
    <location>
        <begin position="31"/>
        <end position="166"/>
    </location>
</feature>
<dbReference type="Proteomes" id="UP001183607">
    <property type="component" value="Unassembled WGS sequence"/>
</dbReference>